<dbReference type="CDD" id="cd14014">
    <property type="entry name" value="STKc_PknB_like"/>
    <property type="match status" value="1"/>
</dbReference>
<dbReference type="SMART" id="SM00220">
    <property type="entry name" value="S_TKc"/>
    <property type="match status" value="1"/>
</dbReference>
<dbReference type="InterPro" id="IPR008271">
    <property type="entry name" value="Ser/Thr_kinase_AS"/>
</dbReference>
<keyword evidence="8" id="KW-1185">Reference proteome</keyword>
<dbReference type="EMBL" id="LUUK01000078">
    <property type="protein sequence ID" value="OAI22413.1"/>
    <property type="molecule type" value="Genomic_DNA"/>
</dbReference>
<keyword evidence="5" id="KW-0472">Membrane</keyword>
<keyword evidence="5" id="KW-0812">Transmembrane</keyword>
<keyword evidence="5" id="KW-1133">Transmembrane helix</keyword>
<dbReference type="PANTHER" id="PTHR43289">
    <property type="entry name" value="MITOGEN-ACTIVATED PROTEIN KINASE KINASE KINASE 20-RELATED"/>
    <property type="match status" value="1"/>
</dbReference>
<dbReference type="InterPro" id="IPR054513">
    <property type="entry name" value="Dret_0059-like_sensor"/>
</dbReference>
<protein>
    <recommendedName>
        <fullName evidence="6">Protein kinase domain-containing protein</fullName>
    </recommendedName>
</protein>
<feature type="transmembrane region" description="Helical" evidence="5">
    <location>
        <begin position="358"/>
        <end position="382"/>
    </location>
</feature>
<dbReference type="GO" id="GO:0005524">
    <property type="term" value="F:ATP binding"/>
    <property type="evidence" value="ECO:0007669"/>
    <property type="project" value="UniProtKB-KW"/>
</dbReference>
<dbReference type="RefSeq" id="WP_064026365.1">
    <property type="nucleotide sequence ID" value="NZ_LUUK01000078.1"/>
</dbReference>
<dbReference type="InterPro" id="IPR000719">
    <property type="entry name" value="Prot_kinase_dom"/>
</dbReference>
<reference evidence="8" key="1">
    <citation type="submission" date="2016-03" db="EMBL/GenBank/DDBJ databases">
        <authorList>
            <person name="Heylen K."/>
            <person name="De Vos P."/>
            <person name="Vekeman B."/>
        </authorList>
    </citation>
    <scope>NUCLEOTIDE SEQUENCE [LARGE SCALE GENOMIC DNA]</scope>
    <source>
        <strain evidence="8">R-45383</strain>
    </source>
</reference>
<evidence type="ECO:0000256" key="4">
    <source>
        <dbReference type="ARBA" id="ARBA00022840"/>
    </source>
</evidence>
<dbReference type="PROSITE" id="PS00108">
    <property type="entry name" value="PROTEIN_KINASE_ST"/>
    <property type="match status" value="1"/>
</dbReference>
<keyword evidence="3" id="KW-0418">Kinase</keyword>
<name>A0A177NYS6_9GAMM</name>
<evidence type="ECO:0000259" key="6">
    <source>
        <dbReference type="PROSITE" id="PS50011"/>
    </source>
</evidence>
<proteinExistence type="predicted"/>
<dbReference type="GO" id="GO:0004674">
    <property type="term" value="F:protein serine/threonine kinase activity"/>
    <property type="evidence" value="ECO:0007669"/>
    <property type="project" value="TreeGrafter"/>
</dbReference>
<dbReference type="PROSITE" id="PS50011">
    <property type="entry name" value="PROTEIN_KINASE_DOM"/>
    <property type="match status" value="1"/>
</dbReference>
<dbReference type="Pfam" id="PF22309">
    <property type="entry name" value="HK-GC-Chemotax_sensor"/>
    <property type="match status" value="1"/>
</dbReference>
<dbReference type="PANTHER" id="PTHR43289:SF6">
    <property type="entry name" value="SERINE_THREONINE-PROTEIN KINASE NEKL-3"/>
    <property type="match status" value="1"/>
</dbReference>
<comment type="caution">
    <text evidence="7">The sequence shown here is derived from an EMBL/GenBank/DDBJ whole genome shotgun (WGS) entry which is preliminary data.</text>
</comment>
<organism evidence="7 8">
    <name type="scientific">Methylomonas koyamae</name>
    <dbReference type="NCBI Taxonomy" id="702114"/>
    <lineage>
        <taxon>Bacteria</taxon>
        <taxon>Pseudomonadati</taxon>
        <taxon>Pseudomonadota</taxon>
        <taxon>Gammaproteobacteria</taxon>
        <taxon>Methylococcales</taxon>
        <taxon>Methylococcaceae</taxon>
        <taxon>Methylomonas</taxon>
    </lineage>
</organism>
<evidence type="ECO:0000256" key="1">
    <source>
        <dbReference type="ARBA" id="ARBA00022679"/>
    </source>
</evidence>
<accession>A0A177NYS6</accession>
<keyword evidence="4" id="KW-0067">ATP-binding</keyword>
<keyword evidence="2" id="KW-0547">Nucleotide-binding</keyword>
<evidence type="ECO:0000313" key="7">
    <source>
        <dbReference type="EMBL" id="OAI22413.1"/>
    </source>
</evidence>
<sequence length="654" mass="70909">MTPDDDLTRLLPQDDLTVLKPRPYPRPLPDTRANDEAYGGGYSLRGAVGAGGVGQVLLGFDERIGREVAIKEMLDQAANEDRELSTRFLREARITGRLEHPGIVPVYDLGVKPSGAPYYVMRLVRGDTLAQALKECNADPLPEHALSKRLALLDRLIDVCEAMAYAHSKGVVHRDLKPGNVVLGQFGETIVLDWGLAKVESETESAAAPLPRAGRSNADDDEDLTRLGDILGTPAYMAPEQADPRFGGIDARTDVFALGCMLFYLLNGRPPLQGGMDRILAELASDQAMPTARNPKLAAPVELVAICDHALAKDKAKRFKDAGAFADELRAFRDGRLVNAYAYTRAELLKRFIARNKVLLLATAAVMASIVIGAGLALRFGIEAKQAHNLAVAEGEQAKQQFQRAEQALADVTRISNTNLTVASRIAYSIGGEFANLLNGLVQAATQFRTDADLVGATPRLEKLTTELPRLESAAATRAPGTLLAVAPARYRHAIGADTSQLEHNRMALQSGEPVLSQVHAAPEGYQAVTLVAPVKAGNATIGFVSGRIKAAEFLGGLLQAELQDSRRTIWIIQDDGLILFDTETNEIGLNLFREERYAQLPELRQLAEEIAGQRGGVGYYENSAAYSGRRIASWVSLNPVANREWKVVVLEAW</sequence>
<dbReference type="Pfam" id="PF00069">
    <property type="entry name" value="Pkinase"/>
    <property type="match status" value="1"/>
</dbReference>
<dbReference type="OrthoDB" id="9801841at2"/>
<dbReference type="InterPro" id="IPR011009">
    <property type="entry name" value="Kinase-like_dom_sf"/>
</dbReference>
<dbReference type="SUPFAM" id="SSF56112">
    <property type="entry name" value="Protein kinase-like (PK-like)"/>
    <property type="match status" value="1"/>
</dbReference>
<evidence type="ECO:0000256" key="3">
    <source>
        <dbReference type="ARBA" id="ARBA00022777"/>
    </source>
</evidence>
<feature type="domain" description="Protein kinase" evidence="6">
    <location>
        <begin position="42"/>
        <end position="333"/>
    </location>
</feature>
<dbReference type="STRING" id="702114.A1355_02035"/>
<dbReference type="Gene3D" id="3.30.450.20">
    <property type="entry name" value="PAS domain"/>
    <property type="match status" value="1"/>
</dbReference>
<dbReference type="Proteomes" id="UP000077628">
    <property type="component" value="Unassembled WGS sequence"/>
</dbReference>
<evidence type="ECO:0000313" key="8">
    <source>
        <dbReference type="Proteomes" id="UP000077628"/>
    </source>
</evidence>
<evidence type="ECO:0000256" key="5">
    <source>
        <dbReference type="SAM" id="Phobius"/>
    </source>
</evidence>
<dbReference type="Gene3D" id="3.30.200.20">
    <property type="entry name" value="Phosphorylase Kinase, domain 1"/>
    <property type="match status" value="1"/>
</dbReference>
<evidence type="ECO:0000256" key="2">
    <source>
        <dbReference type="ARBA" id="ARBA00022741"/>
    </source>
</evidence>
<keyword evidence="1" id="KW-0808">Transferase</keyword>
<gene>
    <name evidence="7" type="ORF">A1355_02035</name>
</gene>
<dbReference type="AlphaFoldDB" id="A0A177NYS6"/>
<dbReference type="Gene3D" id="1.10.510.10">
    <property type="entry name" value="Transferase(Phosphotransferase) domain 1"/>
    <property type="match status" value="1"/>
</dbReference>